<keyword evidence="3" id="KW-1185">Reference proteome</keyword>
<dbReference type="Proteomes" id="UP001142292">
    <property type="component" value="Unassembled WGS sequence"/>
</dbReference>
<name>A0ABQ5STN5_9ACTN</name>
<dbReference type="SUPFAM" id="SSF53335">
    <property type="entry name" value="S-adenosyl-L-methionine-dependent methyltransferases"/>
    <property type="match status" value="1"/>
</dbReference>
<gene>
    <name evidence="2" type="ORF">GCM10017579_13350</name>
</gene>
<dbReference type="InterPro" id="IPR029063">
    <property type="entry name" value="SAM-dependent_MTases_sf"/>
</dbReference>
<reference evidence="2" key="1">
    <citation type="journal article" date="2014" name="Int. J. Syst. Evol. Microbiol.">
        <title>Complete genome of a new Firmicutes species belonging to the dominant human colonic microbiota ('Ruminococcus bicirculans') reveals two chromosomes and a selective capacity to utilize plant glucans.</title>
        <authorList>
            <consortium name="NISC Comparative Sequencing Program"/>
            <person name="Wegmann U."/>
            <person name="Louis P."/>
            <person name="Goesmann A."/>
            <person name="Henrissat B."/>
            <person name="Duncan S.H."/>
            <person name="Flint H.J."/>
        </authorList>
    </citation>
    <scope>NUCLEOTIDE SEQUENCE</scope>
    <source>
        <strain evidence="2">VKM Ac-1246</strain>
    </source>
</reference>
<dbReference type="RefSeq" id="WP_189119355.1">
    <property type="nucleotide sequence ID" value="NZ_BMRK01000012.1"/>
</dbReference>
<dbReference type="Gene3D" id="3.40.50.150">
    <property type="entry name" value="Vaccinia Virus protein VP39"/>
    <property type="match status" value="1"/>
</dbReference>
<accession>A0ABQ5STN5</accession>
<dbReference type="EMBL" id="BSEL01000003">
    <property type="protein sequence ID" value="GLJ67299.1"/>
    <property type="molecule type" value="Genomic_DNA"/>
</dbReference>
<feature type="coiled-coil region" evidence="1">
    <location>
        <begin position="20"/>
        <end position="54"/>
    </location>
</feature>
<protein>
    <recommendedName>
        <fullName evidence="4">Methyltransferase</fullName>
    </recommendedName>
</protein>
<evidence type="ECO:0000256" key="1">
    <source>
        <dbReference type="SAM" id="Coils"/>
    </source>
</evidence>
<proteinExistence type="predicted"/>
<evidence type="ECO:0008006" key="4">
    <source>
        <dbReference type="Google" id="ProtNLM"/>
    </source>
</evidence>
<sequence>MPTFRGAVRRGLAAAGLQTVRAADAEAARLHDRIDELKQRNQKLRTKVDRLQGDRNHTTAVPAIPGLDRLELRREQVLAGVKPDAVILEIGPAHNAILPKRDGYDVRIVDYLDREGLVERYSGFSQYDPDDIEEVDYVFRPGTPWSEVIPERFDLVVASHVIEHTTSMIDFVNECEKLLEPDGVLALVIPDHRYCFDRFRERASLSRVIDAHLDPPSVHTMGAVIEERLNAAKHGGITAWGPRHKGDYTFANHLEAVKASGEEARRGERYIDTHNWVCTPNHLRLLLQDLADLGFISMRETSFHDTVKHEFFINLSPTGEGTGLTREDLLVLADDERRVLDQAVFEK</sequence>
<comment type="caution">
    <text evidence="2">The sequence shown here is derived from an EMBL/GenBank/DDBJ whole genome shotgun (WGS) entry which is preliminary data.</text>
</comment>
<evidence type="ECO:0000313" key="3">
    <source>
        <dbReference type="Proteomes" id="UP001142292"/>
    </source>
</evidence>
<evidence type="ECO:0000313" key="2">
    <source>
        <dbReference type="EMBL" id="GLJ67299.1"/>
    </source>
</evidence>
<keyword evidence="1" id="KW-0175">Coiled coil</keyword>
<dbReference type="Pfam" id="PF13489">
    <property type="entry name" value="Methyltransf_23"/>
    <property type="match status" value="1"/>
</dbReference>
<reference evidence="2" key="2">
    <citation type="submission" date="2023-01" db="EMBL/GenBank/DDBJ databases">
        <authorList>
            <person name="Sun Q."/>
            <person name="Evtushenko L."/>
        </authorList>
    </citation>
    <scope>NUCLEOTIDE SEQUENCE</scope>
    <source>
        <strain evidence="2">VKM Ac-1246</strain>
    </source>
</reference>
<organism evidence="2 3">
    <name type="scientific">Nocardioides luteus</name>
    <dbReference type="NCBI Taxonomy" id="1844"/>
    <lineage>
        <taxon>Bacteria</taxon>
        <taxon>Bacillati</taxon>
        <taxon>Actinomycetota</taxon>
        <taxon>Actinomycetes</taxon>
        <taxon>Propionibacteriales</taxon>
        <taxon>Nocardioidaceae</taxon>
        <taxon>Nocardioides</taxon>
    </lineage>
</organism>